<sequence length="305" mass="33783">MPCPGKGWLAWRPTVSSIAVTCDRYTELTPGPVSGLRTFRGARPEVQYGPMRGGQFTSKEERHQLHRFQRPTLTISPRFPIVQAELSKVALTYQGVHLNKIALASDLECFSVTLTKTGQSSQEPKNSRSKLERRGGGASNPTVIGHHRRFQGLEFWPLVLAWLACRHCLLGSGARSLLGDEHSICGPYGPASCLMLALLRLLFEVLDGGGINSRRRISHELMLASKKTDLKASALDKYPFGWTRSSIPGPRNADDRRGTQHSAGRLWIDLAIVDSDSWVALESALAVDIDGHRRELFDDELLETC</sequence>
<name>A0ABR3DPL2_NEUIN</name>
<protein>
    <submittedName>
        <fullName evidence="2">Uncharacterized protein</fullName>
    </submittedName>
</protein>
<comment type="caution">
    <text evidence="2">The sequence shown here is derived from an EMBL/GenBank/DDBJ whole genome shotgun (WGS) entry which is preliminary data.</text>
</comment>
<evidence type="ECO:0000256" key="1">
    <source>
        <dbReference type="SAM" id="MobiDB-lite"/>
    </source>
</evidence>
<dbReference type="Proteomes" id="UP001451303">
    <property type="component" value="Unassembled WGS sequence"/>
</dbReference>
<feature type="region of interest" description="Disordered" evidence="1">
    <location>
        <begin position="118"/>
        <end position="143"/>
    </location>
</feature>
<gene>
    <name evidence="2" type="ORF">QR685DRAFT_567525</name>
</gene>
<evidence type="ECO:0000313" key="3">
    <source>
        <dbReference type="Proteomes" id="UP001451303"/>
    </source>
</evidence>
<feature type="compositionally biased region" description="Basic and acidic residues" evidence="1">
    <location>
        <begin position="125"/>
        <end position="135"/>
    </location>
</feature>
<organism evidence="2 3">
    <name type="scientific">Neurospora intermedia</name>
    <dbReference type="NCBI Taxonomy" id="5142"/>
    <lineage>
        <taxon>Eukaryota</taxon>
        <taxon>Fungi</taxon>
        <taxon>Dikarya</taxon>
        <taxon>Ascomycota</taxon>
        <taxon>Pezizomycotina</taxon>
        <taxon>Sordariomycetes</taxon>
        <taxon>Sordariomycetidae</taxon>
        <taxon>Sordariales</taxon>
        <taxon>Sordariaceae</taxon>
        <taxon>Neurospora</taxon>
    </lineage>
</organism>
<keyword evidence="3" id="KW-1185">Reference proteome</keyword>
<proteinExistence type="predicted"/>
<evidence type="ECO:0000313" key="2">
    <source>
        <dbReference type="EMBL" id="KAL0474605.1"/>
    </source>
</evidence>
<accession>A0ABR3DPL2</accession>
<dbReference type="EMBL" id="JAVLET010000001">
    <property type="protein sequence ID" value="KAL0474605.1"/>
    <property type="molecule type" value="Genomic_DNA"/>
</dbReference>
<reference evidence="2 3" key="1">
    <citation type="submission" date="2023-09" db="EMBL/GenBank/DDBJ databases">
        <title>Multi-omics analysis of a traditional fermented food reveals byproduct-associated fungal strains for waste-to-food upcycling.</title>
        <authorList>
            <consortium name="Lawrence Berkeley National Laboratory"/>
            <person name="Rekdal V.M."/>
            <person name="Villalobos-Escobedo J.M."/>
            <person name="Rodriguez-Valeron N."/>
            <person name="Garcia M.O."/>
            <person name="Vasquez D.P."/>
            <person name="Damayanti I."/>
            <person name="Sorensen P.M."/>
            <person name="Baidoo E.E."/>
            <person name="De Carvalho A.C."/>
            <person name="Riley R."/>
            <person name="Lipzen A."/>
            <person name="He G."/>
            <person name="Yan M."/>
            <person name="Haridas S."/>
            <person name="Daum C."/>
            <person name="Yoshinaga Y."/>
            <person name="Ng V."/>
            <person name="Grigoriev I.V."/>
            <person name="Munk R."/>
            <person name="Nuraida L."/>
            <person name="Wijaya C.H."/>
            <person name="Morales P.-C."/>
            <person name="Keasling J.D."/>
        </authorList>
    </citation>
    <scope>NUCLEOTIDE SEQUENCE [LARGE SCALE GENOMIC DNA]</scope>
    <source>
        <strain evidence="2 3">FGSC 2613</strain>
    </source>
</reference>